<dbReference type="EMBL" id="FAOZ01000003">
    <property type="protein sequence ID" value="CUU54813.1"/>
    <property type="molecule type" value="Genomic_DNA"/>
</dbReference>
<dbReference type="InterPro" id="IPR011990">
    <property type="entry name" value="TPR-like_helical_dom_sf"/>
</dbReference>
<dbReference type="Proteomes" id="UP000198802">
    <property type="component" value="Unassembled WGS sequence"/>
</dbReference>
<dbReference type="PANTHER" id="PTHR46082:SF6">
    <property type="entry name" value="AAA+ ATPASE DOMAIN-CONTAINING PROTEIN-RELATED"/>
    <property type="match status" value="1"/>
</dbReference>
<dbReference type="SUPFAM" id="SSF48452">
    <property type="entry name" value="TPR-like"/>
    <property type="match status" value="2"/>
</dbReference>
<keyword evidence="4" id="KW-1185">Reference proteome</keyword>
<feature type="domain" description="NB-ARC" evidence="2">
    <location>
        <begin position="168"/>
        <end position="299"/>
    </location>
</feature>
<dbReference type="RefSeq" id="WP_114476365.1">
    <property type="nucleotide sequence ID" value="NZ_FAOZ01000003.1"/>
</dbReference>
<dbReference type="InterPro" id="IPR001387">
    <property type="entry name" value="Cro/C1-type_HTH"/>
</dbReference>
<evidence type="ECO:0000313" key="4">
    <source>
        <dbReference type="Proteomes" id="UP000198802"/>
    </source>
</evidence>
<protein>
    <submittedName>
        <fullName evidence="3">Tetratricopeptide repeat-containing protein</fullName>
    </submittedName>
</protein>
<gene>
    <name evidence="3" type="ORF">Ga0074812_103303</name>
</gene>
<evidence type="ECO:0000313" key="3">
    <source>
        <dbReference type="EMBL" id="CUU54813.1"/>
    </source>
</evidence>
<sequence>MADASRGPVAEICAGLERLRARAGLSIKDLVEKTEYSKSHLYKIRNGEITTPPDEALAEAWILACGATDGEAAAVLQEFRELAAEHRNMRRRARESRHEGRHEPPPALSPQPPSAQAASPAPGTPVDAERFRVGLPPRVADHFRHRRAADELGRPVADGVAGELCQVLSGMGGVGKTQLAANHAHQLWSAGAVDVLIWVTAVSREQIQVAYANAATRIIGADPADPALAAERLLEWLATTDVRWLIVIDDLADPADLSGLWPPRQRHGRVLVTTRRQDAALVGPGRRRVDVGLFTSDEAAGYLAAVLVAHGRSDDPDQIAGVAADLGCLPLAVAQAAAYIVDSPHLDCAAYRRRLADRASTLADLAPHARPDEQRDAVHAAWSLSIDRADRCRPIGLARPMLELAAVLDPNGIPEAVLTSPPALAYLAAHRAQPADGGNLAGSGDQRPGDGEPDSVAASSRKRSPVTADDARDALAVLRLLSLADYAPGDGERTLRVHALVQRAVREPLRPQRAFLLARFAADSVLAAWPTVDRPGVLTQALLANTAALRSTSGDHLHRPEPHDVLFHAGNCMGNIGLLSTAIDHYQQLCRQIRTHLGPDHPLGMNARNNLAHWQGRSGDSAGAAASNAELLADQVRVLGPDHPDTLPTRNNLAYWRGQAGDLAGAVAAFGELLTDVTRILGPDDRLTLATRNNLAYWHGRAGDPAGAVAASEQLLADRLRVLGPDHPDTLLIRNDLASWRGQAGDATGAAAALGELLADRLRVLGPDHPDTLVTRNELALWRGAAGDPAGSVEAFRELLADQTRVLGPDHPETLTTRHNLASGLGVAGDPSRAVDAFGELLADRLRVLGPDHPDTLLNRHNLAYWRGQAGDRSGAVEALVQLHSDQLRVLGPDHPHLHVTLNELLCCPEDPTQGMRAFEAVLTEQQRVLGAGHPLTRGTEHNLAGWRQHAEGAAGSGAGRR</sequence>
<accession>A0A0S4QH27</accession>
<dbReference type="Pfam" id="PF13374">
    <property type="entry name" value="TPR_10"/>
    <property type="match status" value="5"/>
</dbReference>
<name>A0A0S4QH27_9ACTN</name>
<dbReference type="Pfam" id="PF13560">
    <property type="entry name" value="HTH_31"/>
    <property type="match status" value="1"/>
</dbReference>
<feature type="region of interest" description="Disordered" evidence="1">
    <location>
        <begin position="87"/>
        <end position="129"/>
    </location>
</feature>
<dbReference type="Gene3D" id="3.40.50.300">
    <property type="entry name" value="P-loop containing nucleotide triphosphate hydrolases"/>
    <property type="match status" value="1"/>
</dbReference>
<feature type="region of interest" description="Disordered" evidence="1">
    <location>
        <begin position="436"/>
        <end position="467"/>
    </location>
</feature>
<dbReference type="PANTHER" id="PTHR46082">
    <property type="entry name" value="ATP/GTP-BINDING PROTEIN-RELATED"/>
    <property type="match status" value="1"/>
</dbReference>
<dbReference type="InterPro" id="IPR027417">
    <property type="entry name" value="P-loop_NTPase"/>
</dbReference>
<evidence type="ECO:0000259" key="2">
    <source>
        <dbReference type="Pfam" id="PF00931"/>
    </source>
</evidence>
<dbReference type="SUPFAM" id="SSF52540">
    <property type="entry name" value="P-loop containing nucleoside triphosphate hydrolases"/>
    <property type="match status" value="1"/>
</dbReference>
<dbReference type="AlphaFoldDB" id="A0A0S4QH27"/>
<reference evidence="4" key="1">
    <citation type="submission" date="2015-11" db="EMBL/GenBank/DDBJ databases">
        <authorList>
            <person name="Varghese N."/>
        </authorList>
    </citation>
    <scope>NUCLEOTIDE SEQUENCE [LARGE SCALE GENOMIC DNA]</scope>
    <source>
        <strain evidence="4">DSM 45899</strain>
    </source>
</reference>
<dbReference type="InterPro" id="IPR053137">
    <property type="entry name" value="NLR-like"/>
</dbReference>
<evidence type="ECO:0000256" key="1">
    <source>
        <dbReference type="SAM" id="MobiDB-lite"/>
    </source>
</evidence>
<dbReference type="CDD" id="cd00093">
    <property type="entry name" value="HTH_XRE"/>
    <property type="match status" value="1"/>
</dbReference>
<organism evidence="3 4">
    <name type="scientific">Parafrankia irregularis</name>
    <dbReference type="NCBI Taxonomy" id="795642"/>
    <lineage>
        <taxon>Bacteria</taxon>
        <taxon>Bacillati</taxon>
        <taxon>Actinomycetota</taxon>
        <taxon>Actinomycetes</taxon>
        <taxon>Frankiales</taxon>
        <taxon>Frankiaceae</taxon>
        <taxon>Parafrankia</taxon>
    </lineage>
</organism>
<proteinExistence type="predicted"/>
<dbReference type="GO" id="GO:0043531">
    <property type="term" value="F:ADP binding"/>
    <property type="evidence" value="ECO:0007669"/>
    <property type="project" value="InterPro"/>
</dbReference>
<dbReference type="Gene3D" id="1.25.40.10">
    <property type="entry name" value="Tetratricopeptide repeat domain"/>
    <property type="match status" value="2"/>
</dbReference>
<dbReference type="Pfam" id="PF00931">
    <property type="entry name" value="NB-ARC"/>
    <property type="match status" value="1"/>
</dbReference>
<dbReference type="NCBIfam" id="NF040586">
    <property type="entry name" value="FxSxx_TPR"/>
    <property type="match status" value="1"/>
</dbReference>
<dbReference type="InterPro" id="IPR002182">
    <property type="entry name" value="NB-ARC"/>
</dbReference>